<comment type="catalytic activity">
    <reaction evidence="13">
        <text>a ubiquinone + NADH + H(+) = a ubiquinol + NAD(+)</text>
        <dbReference type="Rhea" id="RHEA:23152"/>
        <dbReference type="Rhea" id="RHEA-COMP:9565"/>
        <dbReference type="Rhea" id="RHEA-COMP:9566"/>
        <dbReference type="ChEBI" id="CHEBI:15378"/>
        <dbReference type="ChEBI" id="CHEBI:16389"/>
        <dbReference type="ChEBI" id="CHEBI:17976"/>
        <dbReference type="ChEBI" id="CHEBI:57540"/>
        <dbReference type="ChEBI" id="CHEBI:57945"/>
    </reaction>
</comment>
<evidence type="ECO:0000256" key="7">
    <source>
        <dbReference type="ARBA" id="ARBA00022827"/>
    </source>
</evidence>
<dbReference type="InterPro" id="IPR023753">
    <property type="entry name" value="FAD/NAD-binding_dom"/>
</dbReference>
<comment type="caution">
    <text evidence="15">The sequence shown here is derived from an EMBL/GenBank/DDBJ whole genome shotgun (WGS) entry which is preliminary data.</text>
</comment>
<evidence type="ECO:0000256" key="5">
    <source>
        <dbReference type="ARBA" id="ARBA00022630"/>
    </source>
</evidence>
<evidence type="ECO:0000256" key="2">
    <source>
        <dbReference type="ARBA" id="ARBA00004637"/>
    </source>
</evidence>
<evidence type="ECO:0000259" key="14">
    <source>
        <dbReference type="Pfam" id="PF07992"/>
    </source>
</evidence>
<evidence type="ECO:0000256" key="13">
    <source>
        <dbReference type="ARBA" id="ARBA00049010"/>
    </source>
</evidence>
<dbReference type="Proteomes" id="UP000594638">
    <property type="component" value="Unassembled WGS sequence"/>
</dbReference>
<organism evidence="15 16">
    <name type="scientific">Olea europaea subsp. europaea</name>
    <dbReference type="NCBI Taxonomy" id="158383"/>
    <lineage>
        <taxon>Eukaryota</taxon>
        <taxon>Viridiplantae</taxon>
        <taxon>Streptophyta</taxon>
        <taxon>Embryophyta</taxon>
        <taxon>Tracheophyta</taxon>
        <taxon>Spermatophyta</taxon>
        <taxon>Magnoliopsida</taxon>
        <taxon>eudicotyledons</taxon>
        <taxon>Gunneridae</taxon>
        <taxon>Pentapetalae</taxon>
        <taxon>asterids</taxon>
        <taxon>lamiids</taxon>
        <taxon>Lamiales</taxon>
        <taxon>Oleaceae</taxon>
        <taxon>Oleeae</taxon>
        <taxon>Olea</taxon>
    </lineage>
</organism>
<comment type="catalytic activity">
    <reaction evidence="12">
        <text>a quinone + NADH + H(+) = a quinol + NAD(+)</text>
        <dbReference type="Rhea" id="RHEA:46160"/>
        <dbReference type="ChEBI" id="CHEBI:15378"/>
        <dbReference type="ChEBI" id="CHEBI:24646"/>
        <dbReference type="ChEBI" id="CHEBI:57540"/>
        <dbReference type="ChEBI" id="CHEBI:57945"/>
        <dbReference type="ChEBI" id="CHEBI:132124"/>
        <dbReference type="EC" id="1.6.5.9"/>
    </reaction>
</comment>
<evidence type="ECO:0000256" key="12">
    <source>
        <dbReference type="ARBA" id="ARBA00047599"/>
    </source>
</evidence>
<keyword evidence="9" id="KW-0520">NAD</keyword>
<dbReference type="OrthoDB" id="1706261at2759"/>
<feature type="domain" description="FAD/NAD(P)-binding" evidence="14">
    <location>
        <begin position="20"/>
        <end position="132"/>
    </location>
</feature>
<dbReference type="PANTHER" id="PTHR43706:SF47">
    <property type="entry name" value="EXTERNAL NADH-UBIQUINONE OXIDOREDUCTASE 1, MITOCHONDRIAL-RELATED"/>
    <property type="match status" value="1"/>
</dbReference>
<evidence type="ECO:0000256" key="1">
    <source>
        <dbReference type="ARBA" id="ARBA00004275"/>
    </source>
</evidence>
<keyword evidence="6" id="KW-0472">Membrane</keyword>
<evidence type="ECO:0000256" key="11">
    <source>
        <dbReference type="ARBA" id="ARBA00023140"/>
    </source>
</evidence>
<dbReference type="InterPro" id="IPR045024">
    <property type="entry name" value="NDH-2"/>
</dbReference>
<dbReference type="PANTHER" id="PTHR43706">
    <property type="entry name" value="NADH DEHYDROGENASE"/>
    <property type="match status" value="1"/>
</dbReference>
<dbReference type="Gramene" id="OE9A069741T1">
    <property type="protein sequence ID" value="OE9A069741C1"/>
    <property type="gene ID" value="OE9A069741"/>
</dbReference>
<dbReference type="GO" id="GO:0050136">
    <property type="term" value="F:NADH dehydrogenase (quinone) (non-electrogenic) activity"/>
    <property type="evidence" value="ECO:0007669"/>
    <property type="project" value="UniProtKB-EC"/>
</dbReference>
<sequence>MGSSMFFLTLAEKNVDVRYWEAECFRIDADNKKVYCQSNLTTNLDGEEEFVVDYVYLVIAIGARANTFNIPGVVENCHLLKRIRRTVIDCFEKASLSSLTDEERKKVLHFVVIGGGPTGVEFAAELHDYVNEDLVRLYPKAKDLVKMTLPEQQIIF</sequence>
<dbReference type="GO" id="GO:0005743">
    <property type="term" value="C:mitochondrial inner membrane"/>
    <property type="evidence" value="ECO:0007669"/>
    <property type="project" value="UniProtKB-SubCell"/>
</dbReference>
<proteinExistence type="inferred from homology"/>
<comment type="subcellular location">
    <subcellularLocation>
        <location evidence="2">Mitochondrion inner membrane</location>
        <topology evidence="2">Peripheral membrane protein</topology>
    </subcellularLocation>
    <subcellularLocation>
        <location evidence="1">Peroxisome</location>
    </subcellularLocation>
</comment>
<dbReference type="AlphaFoldDB" id="A0A8S0RWV6"/>
<evidence type="ECO:0000256" key="4">
    <source>
        <dbReference type="ARBA" id="ARBA00012637"/>
    </source>
</evidence>
<keyword evidence="16" id="KW-1185">Reference proteome</keyword>
<evidence type="ECO:0000256" key="8">
    <source>
        <dbReference type="ARBA" id="ARBA00023002"/>
    </source>
</evidence>
<evidence type="ECO:0000256" key="10">
    <source>
        <dbReference type="ARBA" id="ARBA00023128"/>
    </source>
</evidence>
<dbReference type="Pfam" id="PF07992">
    <property type="entry name" value="Pyr_redox_2"/>
    <property type="match status" value="1"/>
</dbReference>
<dbReference type="EC" id="1.6.5.9" evidence="4"/>
<evidence type="ECO:0000256" key="3">
    <source>
        <dbReference type="ARBA" id="ARBA00005272"/>
    </source>
</evidence>
<comment type="similarity">
    <text evidence="3">Belongs to the NADH dehydrogenase family.</text>
</comment>
<evidence type="ECO:0000256" key="9">
    <source>
        <dbReference type="ARBA" id="ARBA00023027"/>
    </source>
</evidence>
<protein>
    <recommendedName>
        <fullName evidence="4">NADH:ubiquinone reductase (non-electrogenic)</fullName>
        <ecNumber evidence="4">1.6.5.9</ecNumber>
    </recommendedName>
</protein>
<dbReference type="GO" id="GO:0005777">
    <property type="term" value="C:peroxisome"/>
    <property type="evidence" value="ECO:0007669"/>
    <property type="project" value="UniProtKB-SubCell"/>
</dbReference>
<dbReference type="Gene3D" id="3.50.50.100">
    <property type="match status" value="1"/>
</dbReference>
<dbReference type="SUPFAM" id="SSF51905">
    <property type="entry name" value="FAD/NAD(P)-binding domain"/>
    <property type="match status" value="1"/>
</dbReference>
<evidence type="ECO:0000256" key="6">
    <source>
        <dbReference type="ARBA" id="ARBA00022792"/>
    </source>
</evidence>
<keyword evidence="10" id="KW-0496">Mitochondrion</keyword>
<accession>A0A8S0RWV6</accession>
<dbReference type="PRINTS" id="PR00368">
    <property type="entry name" value="FADPNR"/>
</dbReference>
<evidence type="ECO:0000313" key="15">
    <source>
        <dbReference type="EMBL" id="CAA2984695.1"/>
    </source>
</evidence>
<dbReference type="EMBL" id="CACTIH010003775">
    <property type="protein sequence ID" value="CAA2984695.1"/>
    <property type="molecule type" value="Genomic_DNA"/>
</dbReference>
<name>A0A8S0RWV6_OLEEU</name>
<reference evidence="15 16" key="1">
    <citation type="submission" date="2019-12" db="EMBL/GenBank/DDBJ databases">
        <authorList>
            <person name="Alioto T."/>
            <person name="Alioto T."/>
            <person name="Gomez Garrido J."/>
        </authorList>
    </citation>
    <scope>NUCLEOTIDE SEQUENCE [LARGE SCALE GENOMIC DNA]</scope>
</reference>
<keyword evidence="5" id="KW-0285">Flavoprotein</keyword>
<keyword evidence="7" id="KW-0274">FAD</keyword>
<keyword evidence="8" id="KW-0560">Oxidoreductase</keyword>
<keyword evidence="11" id="KW-0576">Peroxisome</keyword>
<evidence type="ECO:0000313" key="16">
    <source>
        <dbReference type="Proteomes" id="UP000594638"/>
    </source>
</evidence>
<gene>
    <name evidence="15" type="ORF">OLEA9_A069741</name>
</gene>
<keyword evidence="6" id="KW-0999">Mitochondrion inner membrane</keyword>
<dbReference type="InterPro" id="IPR036188">
    <property type="entry name" value="FAD/NAD-bd_sf"/>
</dbReference>